<evidence type="ECO:0000313" key="3">
    <source>
        <dbReference type="Proteomes" id="UP000031838"/>
    </source>
</evidence>
<dbReference type="KEGG" id="bgp:BGL_2c09060"/>
<dbReference type="AlphaFoldDB" id="A0A0B6S3J8"/>
<dbReference type="Pfam" id="PF11162">
    <property type="entry name" value="DUF2946"/>
    <property type="match status" value="1"/>
</dbReference>
<evidence type="ECO:0000256" key="1">
    <source>
        <dbReference type="SAM" id="MobiDB-lite"/>
    </source>
</evidence>
<organism evidence="2 3">
    <name type="scientific">Burkholderia plantarii</name>
    <dbReference type="NCBI Taxonomy" id="41899"/>
    <lineage>
        <taxon>Bacteria</taxon>
        <taxon>Pseudomonadati</taxon>
        <taxon>Pseudomonadota</taxon>
        <taxon>Betaproteobacteria</taxon>
        <taxon>Burkholderiales</taxon>
        <taxon>Burkholderiaceae</taxon>
        <taxon>Burkholderia</taxon>
    </lineage>
</organism>
<gene>
    <name evidence="2" type="ORF">BGL_2c09060</name>
</gene>
<dbReference type="Proteomes" id="UP000031838">
    <property type="component" value="Chromosome 2"/>
</dbReference>
<reference evidence="2 3" key="2">
    <citation type="journal article" date="2016" name="Appl. Microbiol. Biotechnol.">
        <title>Mutations improving production and secretion of extracellular lipase by Burkholderia glumae PG1.</title>
        <authorList>
            <person name="Knapp A."/>
            <person name="Voget S."/>
            <person name="Gao R."/>
            <person name="Zaburannyi N."/>
            <person name="Krysciak D."/>
            <person name="Breuer M."/>
            <person name="Hauer B."/>
            <person name="Streit W.R."/>
            <person name="Muller R."/>
            <person name="Daniel R."/>
            <person name="Jaeger K.E."/>
        </authorList>
    </citation>
    <scope>NUCLEOTIDE SEQUENCE [LARGE SCALE GENOMIC DNA]</scope>
    <source>
        <strain evidence="2 3">PG1</strain>
    </source>
</reference>
<protein>
    <recommendedName>
        <fullName evidence="4">DUF2946 domain-containing protein</fullName>
    </recommendedName>
</protein>
<keyword evidence="3" id="KW-1185">Reference proteome</keyword>
<dbReference type="RefSeq" id="WP_042627523.1">
    <property type="nucleotide sequence ID" value="NZ_BSTO01000029.1"/>
</dbReference>
<sequence length="121" mass="12532">MPPPTDSRRRLTAWLGLLAIWLLVLMPLASQMAEAAVARQPDATICTAAQHPGHRVPAGNALSACGYCDLLAAHSYAPPAPAPAALPLHPLVRRAARPLPAPAPRSFTTLAASARAPPPSA</sequence>
<evidence type="ECO:0008006" key="4">
    <source>
        <dbReference type="Google" id="ProtNLM"/>
    </source>
</evidence>
<accession>A0A0B6S3J8</accession>
<dbReference type="HOGENOM" id="CLU_123889_0_0_4"/>
<dbReference type="KEGG" id="bpla:bpln_2g09970"/>
<feature type="region of interest" description="Disordered" evidence="1">
    <location>
        <begin position="100"/>
        <end position="121"/>
    </location>
</feature>
<evidence type="ECO:0000313" key="2">
    <source>
        <dbReference type="EMBL" id="AJK48984.1"/>
    </source>
</evidence>
<dbReference type="InterPro" id="IPR021333">
    <property type="entry name" value="DUF2946"/>
</dbReference>
<name>A0A0B6S3J8_BURPL</name>
<proteinExistence type="predicted"/>
<dbReference type="EMBL" id="CP002581">
    <property type="protein sequence ID" value="AJK48984.1"/>
    <property type="molecule type" value="Genomic_DNA"/>
</dbReference>
<reference evidence="3" key="1">
    <citation type="submission" date="2011-03" db="EMBL/GenBank/DDBJ databases">
        <authorList>
            <person name="Voget S."/>
            <person name="Streit W.R."/>
            <person name="Jaeger K.E."/>
            <person name="Daniel R."/>
        </authorList>
    </citation>
    <scope>NUCLEOTIDE SEQUENCE [LARGE SCALE GENOMIC DNA]</scope>
    <source>
        <strain evidence="3">PG1</strain>
    </source>
</reference>